<sequence>MAVPEEYLYYPNGQKKAVLVHILRDSECPCTWEEDGNHFTDGIKIYKRLG</sequence>
<dbReference type="Proteomes" id="UP000693868">
    <property type="component" value="Segment"/>
</dbReference>
<evidence type="ECO:0000313" key="2">
    <source>
        <dbReference type="Proteomes" id="UP000693868"/>
    </source>
</evidence>
<evidence type="ECO:0000313" key="1">
    <source>
        <dbReference type="EMBL" id="QQV91427.1"/>
    </source>
</evidence>
<dbReference type="EMBL" id="MT732474">
    <property type="protein sequence ID" value="QQV91427.1"/>
    <property type="molecule type" value="Genomic_DNA"/>
</dbReference>
<reference evidence="1" key="1">
    <citation type="submission" date="2020-07" db="EMBL/GenBank/DDBJ databases">
        <title>Highly diverse flavobacterial phages as mortality factor during North Sea spring blooms.</title>
        <authorList>
            <person name="Bartlau N."/>
            <person name="Wichels A."/>
            <person name="Krohne G."/>
            <person name="Adriaenssens E.M."/>
            <person name="Heins A."/>
            <person name="Fuchs B.M."/>
            <person name="Amann R."/>
            <person name="Moraru C."/>
        </authorList>
    </citation>
    <scope>NUCLEOTIDE SEQUENCE</scope>
</reference>
<name>A0A8E4ZMU4_9CAUD</name>
<keyword evidence="2" id="KW-1185">Reference proteome</keyword>
<organism evidence="1 2">
    <name type="scientific">Tenacibaculum phage Gundel_1</name>
    <dbReference type="NCBI Taxonomy" id="2745672"/>
    <lineage>
        <taxon>Viruses</taxon>
        <taxon>Duplodnaviria</taxon>
        <taxon>Heunggongvirae</taxon>
        <taxon>Uroviricota</taxon>
        <taxon>Caudoviricetes</taxon>
        <taxon>Pachyviridae</taxon>
        <taxon>Gundelvirus</taxon>
        <taxon>Gundelvirus Gundel</taxon>
    </lineage>
</organism>
<protein>
    <submittedName>
        <fullName evidence="1">Uncharacterized protein</fullName>
    </submittedName>
</protein>
<accession>A0A8E4ZMU4</accession>
<gene>
    <name evidence="1" type="ORF">Gundel1_105</name>
</gene>
<proteinExistence type="predicted"/>